<evidence type="ECO:0000256" key="1">
    <source>
        <dbReference type="SAM" id="MobiDB-lite"/>
    </source>
</evidence>
<organism evidence="2 3">
    <name type="scientific">Laccaria amethystina LaAM-08-1</name>
    <dbReference type="NCBI Taxonomy" id="1095629"/>
    <lineage>
        <taxon>Eukaryota</taxon>
        <taxon>Fungi</taxon>
        <taxon>Dikarya</taxon>
        <taxon>Basidiomycota</taxon>
        <taxon>Agaricomycotina</taxon>
        <taxon>Agaricomycetes</taxon>
        <taxon>Agaricomycetidae</taxon>
        <taxon>Agaricales</taxon>
        <taxon>Agaricineae</taxon>
        <taxon>Hydnangiaceae</taxon>
        <taxon>Laccaria</taxon>
    </lineage>
</organism>
<dbReference type="HOGENOM" id="CLU_1384366_0_0_1"/>
<protein>
    <submittedName>
        <fullName evidence="2">Uncharacterized protein</fullName>
    </submittedName>
</protein>
<dbReference type="Proteomes" id="UP000054477">
    <property type="component" value="Unassembled WGS sequence"/>
</dbReference>
<name>A0A0C9X4L3_9AGAR</name>
<feature type="region of interest" description="Disordered" evidence="1">
    <location>
        <begin position="1"/>
        <end position="42"/>
    </location>
</feature>
<dbReference type="AlphaFoldDB" id="A0A0C9X4L3"/>
<keyword evidence="3" id="KW-1185">Reference proteome</keyword>
<gene>
    <name evidence="2" type="ORF">K443DRAFT_125897</name>
</gene>
<accession>A0A0C9X4L3</accession>
<dbReference type="EMBL" id="KN838902">
    <property type="protein sequence ID" value="KIJ92551.1"/>
    <property type="molecule type" value="Genomic_DNA"/>
</dbReference>
<proteinExistence type="predicted"/>
<feature type="compositionally biased region" description="Polar residues" evidence="1">
    <location>
        <begin position="31"/>
        <end position="41"/>
    </location>
</feature>
<reference evidence="3" key="2">
    <citation type="submission" date="2015-01" db="EMBL/GenBank/DDBJ databases">
        <title>Evolutionary Origins and Diversification of the Mycorrhizal Mutualists.</title>
        <authorList>
            <consortium name="DOE Joint Genome Institute"/>
            <consortium name="Mycorrhizal Genomics Consortium"/>
            <person name="Kohler A."/>
            <person name="Kuo A."/>
            <person name="Nagy L.G."/>
            <person name="Floudas D."/>
            <person name="Copeland A."/>
            <person name="Barry K.W."/>
            <person name="Cichocki N."/>
            <person name="Veneault-Fourrey C."/>
            <person name="LaButti K."/>
            <person name="Lindquist E.A."/>
            <person name="Lipzen A."/>
            <person name="Lundell T."/>
            <person name="Morin E."/>
            <person name="Murat C."/>
            <person name="Riley R."/>
            <person name="Ohm R."/>
            <person name="Sun H."/>
            <person name="Tunlid A."/>
            <person name="Henrissat B."/>
            <person name="Grigoriev I.V."/>
            <person name="Hibbett D.S."/>
            <person name="Martin F."/>
        </authorList>
    </citation>
    <scope>NUCLEOTIDE SEQUENCE [LARGE SCALE GENOMIC DNA]</scope>
    <source>
        <strain evidence="3">LaAM-08-1</strain>
    </source>
</reference>
<evidence type="ECO:0000313" key="2">
    <source>
        <dbReference type="EMBL" id="KIJ92551.1"/>
    </source>
</evidence>
<sequence>MASNVDGTIGGQVELIRREPSSTEPRMMAEGQQTTRGSTRSAGAFIDGDVSSRIHKEPIHPPRYSTTSRLCLPITLATLLEQVIVELWEKLPVRDTMINGQCCATRSFCLCPCSLHHHLAQMIQMIFKQSTTINPPGEKQNYGGEGSGKHLMWRVIAEGIKMGEVIREEACERLRRAKVSVQVYLSKLVHEGLRREV</sequence>
<reference evidence="2 3" key="1">
    <citation type="submission" date="2014-04" db="EMBL/GenBank/DDBJ databases">
        <authorList>
            <consortium name="DOE Joint Genome Institute"/>
            <person name="Kuo A."/>
            <person name="Kohler A."/>
            <person name="Nagy L.G."/>
            <person name="Floudas D."/>
            <person name="Copeland A."/>
            <person name="Barry K.W."/>
            <person name="Cichocki N."/>
            <person name="Veneault-Fourrey C."/>
            <person name="LaButti K."/>
            <person name="Lindquist E.A."/>
            <person name="Lipzen A."/>
            <person name="Lundell T."/>
            <person name="Morin E."/>
            <person name="Murat C."/>
            <person name="Sun H."/>
            <person name="Tunlid A."/>
            <person name="Henrissat B."/>
            <person name="Grigoriev I.V."/>
            <person name="Hibbett D.S."/>
            <person name="Martin F."/>
            <person name="Nordberg H.P."/>
            <person name="Cantor M.N."/>
            <person name="Hua S.X."/>
        </authorList>
    </citation>
    <scope>NUCLEOTIDE SEQUENCE [LARGE SCALE GENOMIC DNA]</scope>
    <source>
        <strain evidence="2 3">LaAM-08-1</strain>
    </source>
</reference>
<evidence type="ECO:0000313" key="3">
    <source>
        <dbReference type="Proteomes" id="UP000054477"/>
    </source>
</evidence>